<sequence>MNQYAGSAHFHEYMRKEQFNQSINDDIQPVSMTDYRSYPNSFVAS</sequence>
<organism evidence="1">
    <name type="scientific">Pseudoalteromonas sp. SD03</name>
    <dbReference type="NCBI Taxonomy" id="3231719"/>
    <lineage>
        <taxon>Bacteria</taxon>
        <taxon>Pseudomonadati</taxon>
        <taxon>Pseudomonadota</taxon>
        <taxon>Gammaproteobacteria</taxon>
        <taxon>Alteromonadales</taxon>
        <taxon>Pseudoalteromonadaceae</taxon>
        <taxon>Pseudoalteromonas</taxon>
    </lineage>
</organism>
<dbReference type="RefSeq" id="WP_161781326.1">
    <property type="nucleotide sequence ID" value="NZ_CP162515.1"/>
</dbReference>
<proteinExistence type="predicted"/>
<gene>
    <name evidence="1" type="ORF">ABZP26_17615</name>
</gene>
<reference evidence="1" key="1">
    <citation type="submission" date="2024-07" db="EMBL/GenBank/DDBJ databases">
        <authorList>
            <person name="Jiang Y."/>
            <person name="Qin Q."/>
        </authorList>
    </citation>
    <scope>NUCLEOTIDE SEQUENCE</scope>
    <source>
        <strain evidence="1">SD03</strain>
    </source>
</reference>
<dbReference type="EMBL" id="CP162515">
    <property type="protein sequence ID" value="XDH89741.1"/>
    <property type="molecule type" value="Genomic_DNA"/>
</dbReference>
<accession>A0AB39AWG7</accession>
<evidence type="ECO:0000313" key="1">
    <source>
        <dbReference type="EMBL" id="XDH89741.1"/>
    </source>
</evidence>
<name>A0AB39AWG7_9GAMM</name>
<protein>
    <submittedName>
        <fullName evidence="1">Uncharacterized protein</fullName>
    </submittedName>
</protein>
<dbReference type="AlphaFoldDB" id="A0AB39AWG7"/>